<feature type="signal peptide" evidence="1">
    <location>
        <begin position="1"/>
        <end position="17"/>
    </location>
</feature>
<evidence type="ECO:0000313" key="2">
    <source>
        <dbReference type="Proteomes" id="UP000035681"/>
    </source>
</evidence>
<dbReference type="WBParaSite" id="SSTP_0000994900.1">
    <property type="protein sequence ID" value="SSTP_0000994900.1"/>
    <property type="gene ID" value="SSTP_0000994900"/>
</dbReference>
<sequence>MLLIYFMINIFTQLIIKYVIPEEAVFNFICGIDPYRFFSHVPCEYYQICPNGGFDSFIKCNLNDDCNHVNPSLVCVINRCCTLPHVVSQLYLKSSTKLNVNIKYKLIITVFFMWIANGLF</sequence>
<keyword evidence="1" id="KW-0732">Signal</keyword>
<name>A0A0K0EKF6_STRER</name>
<keyword evidence="2" id="KW-1185">Reference proteome</keyword>
<reference evidence="3" key="1">
    <citation type="submission" date="2015-08" db="UniProtKB">
        <authorList>
            <consortium name="WormBaseParasite"/>
        </authorList>
    </citation>
    <scope>IDENTIFICATION</scope>
</reference>
<evidence type="ECO:0000313" key="4">
    <source>
        <dbReference type="WBParaSite" id="TCONS_00014768.p1"/>
    </source>
</evidence>
<dbReference type="WBParaSite" id="TCONS_00014768.p1">
    <property type="protein sequence ID" value="TCONS_00014768.p1"/>
    <property type="gene ID" value="XLOC_009989"/>
</dbReference>
<organism evidence="3">
    <name type="scientific">Strongyloides stercoralis</name>
    <name type="common">Threadworm</name>
    <dbReference type="NCBI Taxonomy" id="6248"/>
    <lineage>
        <taxon>Eukaryota</taxon>
        <taxon>Metazoa</taxon>
        <taxon>Ecdysozoa</taxon>
        <taxon>Nematoda</taxon>
        <taxon>Chromadorea</taxon>
        <taxon>Rhabditida</taxon>
        <taxon>Tylenchina</taxon>
        <taxon>Panagrolaimomorpha</taxon>
        <taxon>Strongyloidoidea</taxon>
        <taxon>Strongyloididae</taxon>
        <taxon>Strongyloides</taxon>
    </lineage>
</organism>
<dbReference type="Proteomes" id="UP000035681">
    <property type="component" value="Unplaced"/>
</dbReference>
<accession>A0A0K0EKF6</accession>
<evidence type="ECO:0000256" key="1">
    <source>
        <dbReference type="SAM" id="SignalP"/>
    </source>
</evidence>
<evidence type="ECO:0000313" key="3">
    <source>
        <dbReference type="WBParaSite" id="SSTP_0000994900.1"/>
    </source>
</evidence>
<protein>
    <submittedName>
        <fullName evidence="4">Chitin-binding type-2 domain-containing protein</fullName>
    </submittedName>
    <submittedName>
        <fullName evidence="3">Nodule Cysteine-Rich (NCR) secreted peptide</fullName>
    </submittedName>
</protein>
<proteinExistence type="predicted"/>
<feature type="chain" id="PRO_5005328453" evidence="1">
    <location>
        <begin position="18"/>
        <end position="120"/>
    </location>
</feature>
<dbReference type="AlphaFoldDB" id="A0A0K0EKF6"/>